<dbReference type="Proteomes" id="UP000789920">
    <property type="component" value="Unassembled WGS sequence"/>
</dbReference>
<keyword evidence="2" id="KW-1185">Reference proteome</keyword>
<gene>
    <name evidence="1" type="ORF">RPERSI_LOCUS20993</name>
</gene>
<accession>A0ACA9RNN8</accession>
<name>A0ACA9RNN8_9GLOM</name>
<evidence type="ECO:0000313" key="2">
    <source>
        <dbReference type="Proteomes" id="UP000789920"/>
    </source>
</evidence>
<feature type="non-terminal residue" evidence="1">
    <location>
        <position position="1"/>
    </location>
</feature>
<organism evidence="1 2">
    <name type="scientific">Racocetra persica</name>
    <dbReference type="NCBI Taxonomy" id="160502"/>
    <lineage>
        <taxon>Eukaryota</taxon>
        <taxon>Fungi</taxon>
        <taxon>Fungi incertae sedis</taxon>
        <taxon>Mucoromycota</taxon>
        <taxon>Glomeromycotina</taxon>
        <taxon>Glomeromycetes</taxon>
        <taxon>Diversisporales</taxon>
        <taxon>Gigasporaceae</taxon>
        <taxon>Racocetra</taxon>
    </lineage>
</organism>
<comment type="caution">
    <text evidence="1">The sequence shown here is derived from an EMBL/GenBank/DDBJ whole genome shotgun (WGS) entry which is preliminary data.</text>
</comment>
<proteinExistence type="predicted"/>
<reference evidence="1" key="1">
    <citation type="submission" date="2021-06" db="EMBL/GenBank/DDBJ databases">
        <authorList>
            <person name="Kallberg Y."/>
            <person name="Tangrot J."/>
            <person name="Rosling A."/>
        </authorList>
    </citation>
    <scope>NUCLEOTIDE SEQUENCE</scope>
    <source>
        <strain evidence="1">MA461A</strain>
    </source>
</reference>
<sequence>TLLVNFHWKKGSNSDAYDRLKLNEIEKKTKEPKDIKRLADTVT</sequence>
<protein>
    <submittedName>
        <fullName evidence="1">30343_t:CDS:1</fullName>
    </submittedName>
</protein>
<dbReference type="EMBL" id="CAJVQC010060471">
    <property type="protein sequence ID" value="CAG8800805.1"/>
    <property type="molecule type" value="Genomic_DNA"/>
</dbReference>
<evidence type="ECO:0000313" key="1">
    <source>
        <dbReference type="EMBL" id="CAG8800805.1"/>
    </source>
</evidence>